<reference evidence="1 2" key="1">
    <citation type="submission" date="2018-02" db="EMBL/GenBank/DDBJ databases">
        <title>Genome sequence of the basidiomycete white-rot fungus Phlebia centrifuga.</title>
        <authorList>
            <person name="Granchi Z."/>
            <person name="Peng M."/>
            <person name="de Vries R.P."/>
            <person name="Hilden K."/>
            <person name="Makela M.R."/>
            <person name="Grigoriev I."/>
            <person name="Riley R."/>
        </authorList>
    </citation>
    <scope>NUCLEOTIDE SEQUENCE [LARGE SCALE GENOMIC DNA]</scope>
    <source>
        <strain evidence="1 2">FBCC195</strain>
    </source>
</reference>
<dbReference type="EMBL" id="MLYV02000069">
    <property type="protein sequence ID" value="PSS37256.1"/>
    <property type="molecule type" value="Genomic_DNA"/>
</dbReference>
<protein>
    <submittedName>
        <fullName evidence="1">Uncharacterized protein</fullName>
    </submittedName>
</protein>
<accession>A0A2R6S4R1</accession>
<organism evidence="1 2">
    <name type="scientific">Hermanssonia centrifuga</name>
    <dbReference type="NCBI Taxonomy" id="98765"/>
    <lineage>
        <taxon>Eukaryota</taxon>
        <taxon>Fungi</taxon>
        <taxon>Dikarya</taxon>
        <taxon>Basidiomycota</taxon>
        <taxon>Agaricomycotina</taxon>
        <taxon>Agaricomycetes</taxon>
        <taxon>Polyporales</taxon>
        <taxon>Meruliaceae</taxon>
        <taxon>Hermanssonia</taxon>
    </lineage>
</organism>
<gene>
    <name evidence="1" type="ORF">PHLCEN_2v894</name>
</gene>
<evidence type="ECO:0000313" key="2">
    <source>
        <dbReference type="Proteomes" id="UP000186601"/>
    </source>
</evidence>
<keyword evidence="2" id="KW-1185">Reference proteome</keyword>
<dbReference type="Proteomes" id="UP000186601">
    <property type="component" value="Unassembled WGS sequence"/>
</dbReference>
<proteinExistence type="predicted"/>
<dbReference type="STRING" id="98765.A0A2R6S4R1"/>
<sequence>MDYPENCQLPGLIVPQVVFSAPQPYARRESIRFTENGRPGILLRHACSENFSGMADRATYPTLTTTSMKITIRINWPGYPPWAQQMHAFTHASVSEPITKQRLAYDIARLVNLFLNDMANVQSMDRSAPGIAWSVPNIRLDDLVLLELRHVSTGSWQPVLCRMVRA</sequence>
<evidence type="ECO:0000313" key="1">
    <source>
        <dbReference type="EMBL" id="PSS37256.1"/>
    </source>
</evidence>
<name>A0A2R6S4R1_9APHY</name>
<dbReference type="AlphaFoldDB" id="A0A2R6S4R1"/>
<dbReference type="OrthoDB" id="2799313at2759"/>
<comment type="caution">
    <text evidence="1">The sequence shown here is derived from an EMBL/GenBank/DDBJ whole genome shotgun (WGS) entry which is preliminary data.</text>
</comment>